<dbReference type="InterPro" id="IPR010666">
    <property type="entry name" value="Znf_GRF"/>
</dbReference>
<accession>Q8GUT6</accession>
<organism evidence="7">
    <name type="scientific">Arabidopsis thaliana</name>
    <name type="common">Mouse-ear cress</name>
    <dbReference type="NCBI Taxonomy" id="3702"/>
    <lineage>
        <taxon>Eukaryota</taxon>
        <taxon>Viridiplantae</taxon>
        <taxon>Streptophyta</taxon>
        <taxon>Embryophyta</taxon>
        <taxon>Tracheophyta</taxon>
        <taxon>Spermatophyta</taxon>
        <taxon>Magnoliopsida</taxon>
        <taxon>eudicotyledons</taxon>
        <taxon>Gunneridae</taxon>
        <taxon>Pentapetalae</taxon>
        <taxon>rosids</taxon>
        <taxon>malvids</taxon>
        <taxon>Brassicales</taxon>
        <taxon>Brassicaceae</taxon>
        <taxon>Camelineae</taxon>
        <taxon>Arabidopsis</taxon>
    </lineage>
</organism>
<keyword evidence="2 4" id="KW-0863">Zinc-finger</keyword>
<feature type="region of interest" description="Disordered" evidence="5">
    <location>
        <begin position="1"/>
        <end position="20"/>
    </location>
</feature>
<reference evidence="7" key="1">
    <citation type="journal article" date="2002" name="Plant Physiol.">
        <title>Cloning and sequencing of cDNAs for hypothetical genes from chromosome 2 of Arabidopsis.</title>
        <authorList>
            <person name="Xiao Y.-L."/>
            <person name="Malik M."/>
            <person name="Whitelaw C.A."/>
            <person name="Town C.D."/>
        </authorList>
    </citation>
    <scope>NUCLEOTIDE SEQUENCE</scope>
</reference>
<dbReference type="PROSITE" id="PS51999">
    <property type="entry name" value="ZF_GRF"/>
    <property type="match status" value="1"/>
</dbReference>
<dbReference type="AlphaFoldDB" id="Q8GUT6"/>
<feature type="domain" description="GRF-type" evidence="6">
    <location>
        <begin position="26"/>
        <end position="68"/>
    </location>
</feature>
<evidence type="ECO:0000256" key="5">
    <source>
        <dbReference type="SAM" id="MobiDB-lite"/>
    </source>
</evidence>
<keyword evidence="1" id="KW-0479">Metal-binding</keyword>
<evidence type="ECO:0000256" key="1">
    <source>
        <dbReference type="ARBA" id="ARBA00022723"/>
    </source>
</evidence>
<evidence type="ECO:0000256" key="4">
    <source>
        <dbReference type="PROSITE-ProRule" id="PRU01343"/>
    </source>
</evidence>
<evidence type="ECO:0000256" key="3">
    <source>
        <dbReference type="ARBA" id="ARBA00022833"/>
    </source>
</evidence>
<evidence type="ECO:0000259" key="6">
    <source>
        <dbReference type="PROSITE" id="PS51999"/>
    </source>
</evidence>
<sequence length="68" mass="7582">MSSSSVTSRVARERGVAGERGVPSKCLCGSEVTIFVSKTQENQGRPFFRCVRNRDVNTWTTKRDVCRG</sequence>
<evidence type="ECO:0000313" key="7">
    <source>
        <dbReference type="EMBL" id="AAO11665.1"/>
    </source>
</evidence>
<gene>
    <name evidence="7" type="primary">T25N22.5</name>
</gene>
<proteinExistence type="evidence at transcript level"/>
<protein>
    <submittedName>
        <fullName evidence="7">Uncharacterized protein T25N22.5</fullName>
    </submittedName>
</protein>
<keyword evidence="3" id="KW-0862">Zinc</keyword>
<dbReference type="GO" id="GO:0008270">
    <property type="term" value="F:zinc ion binding"/>
    <property type="evidence" value="ECO:0007669"/>
    <property type="project" value="UniProtKB-KW"/>
</dbReference>
<name>Q8GUT6_ARATH</name>
<dbReference type="EMBL" id="AY168994">
    <property type="protein sequence ID" value="AAO11665.1"/>
    <property type="molecule type" value="mRNA"/>
</dbReference>
<reference evidence="7" key="2">
    <citation type="submission" date="2002-10" db="EMBL/GenBank/DDBJ databases">
        <title>Reconstruction of cDNA sequences for hypothetical genes in Arabidopsis thaliana from 5' and 3' RACE products.</title>
        <authorList>
            <person name="Xiao Y."/>
            <person name="Smith S.R."/>
            <person name="Ishmael N."/>
            <person name="Kumar N."/>
            <person name="Redman J."/>
            <person name="Riedmuller S."/>
            <person name="Utterback T."/>
            <person name="Whitelaw C.A."/>
            <person name="Fraser C.M."/>
            <person name="Town C.D."/>
        </authorList>
    </citation>
    <scope>NUCLEOTIDE SEQUENCE</scope>
</reference>
<evidence type="ECO:0000256" key="2">
    <source>
        <dbReference type="ARBA" id="ARBA00022771"/>
    </source>
</evidence>